<evidence type="ECO:0008006" key="9">
    <source>
        <dbReference type="Google" id="ProtNLM"/>
    </source>
</evidence>
<evidence type="ECO:0000256" key="4">
    <source>
        <dbReference type="ARBA" id="ARBA00023163"/>
    </source>
</evidence>
<organism evidence="7 8">
    <name type="scientific">Streptomyces ipomoeae</name>
    <dbReference type="NCBI Taxonomy" id="103232"/>
    <lineage>
        <taxon>Bacteria</taxon>
        <taxon>Bacillati</taxon>
        <taxon>Actinomycetota</taxon>
        <taxon>Actinomycetes</taxon>
        <taxon>Kitasatosporales</taxon>
        <taxon>Streptomycetaceae</taxon>
        <taxon>Streptomyces</taxon>
    </lineage>
</organism>
<dbReference type="Pfam" id="PF03965">
    <property type="entry name" value="Penicillinase_R"/>
    <property type="match status" value="1"/>
</dbReference>
<name>A0AAE8W4U9_9ACTN</name>
<feature type="region of interest" description="Disordered" evidence="6">
    <location>
        <begin position="137"/>
        <end position="157"/>
    </location>
</feature>
<dbReference type="InterPro" id="IPR036388">
    <property type="entry name" value="WH-like_DNA-bd_sf"/>
</dbReference>
<feature type="compositionally biased region" description="Basic residues" evidence="6">
    <location>
        <begin position="99"/>
        <end position="109"/>
    </location>
</feature>
<evidence type="ECO:0000313" key="8">
    <source>
        <dbReference type="Proteomes" id="UP000318720"/>
    </source>
</evidence>
<dbReference type="SUPFAM" id="SSF46785">
    <property type="entry name" value="Winged helix' DNA-binding domain"/>
    <property type="match status" value="1"/>
</dbReference>
<keyword evidence="4" id="KW-0804">Transcription</keyword>
<evidence type="ECO:0000256" key="2">
    <source>
        <dbReference type="ARBA" id="ARBA00023015"/>
    </source>
</evidence>
<feature type="compositionally biased region" description="Low complexity" evidence="6">
    <location>
        <begin position="112"/>
        <end position="122"/>
    </location>
</feature>
<keyword evidence="5" id="KW-0175">Coiled coil</keyword>
<comment type="caution">
    <text evidence="7">The sequence shown here is derived from an EMBL/GenBank/DDBJ whole genome shotgun (WGS) entry which is preliminary data.</text>
</comment>
<feature type="region of interest" description="Disordered" evidence="6">
    <location>
        <begin position="189"/>
        <end position="211"/>
    </location>
</feature>
<proteinExistence type="inferred from homology"/>
<comment type="similarity">
    <text evidence="1">Belongs to the BlaI transcriptional regulatory family.</text>
</comment>
<evidence type="ECO:0000256" key="3">
    <source>
        <dbReference type="ARBA" id="ARBA00023125"/>
    </source>
</evidence>
<feature type="compositionally biased region" description="Low complexity" evidence="6">
    <location>
        <begin position="66"/>
        <end position="90"/>
    </location>
</feature>
<gene>
    <name evidence="7" type="ORF">Sipo8835_18510</name>
</gene>
<protein>
    <recommendedName>
        <fullName evidence="9">Regulatory protein</fullName>
    </recommendedName>
</protein>
<dbReference type="GO" id="GO:0045892">
    <property type="term" value="P:negative regulation of DNA-templated transcription"/>
    <property type="evidence" value="ECO:0007669"/>
    <property type="project" value="InterPro"/>
</dbReference>
<dbReference type="InterPro" id="IPR036390">
    <property type="entry name" value="WH_DNA-bd_sf"/>
</dbReference>
<keyword evidence="3" id="KW-0238">DNA-binding</keyword>
<dbReference type="RefSeq" id="WP_141582888.1">
    <property type="nucleotide sequence ID" value="NZ_SPAY01000030.1"/>
</dbReference>
<dbReference type="InterPro" id="IPR005650">
    <property type="entry name" value="BlaI_family"/>
</dbReference>
<reference evidence="7 8" key="1">
    <citation type="submission" date="2019-03" db="EMBL/GenBank/DDBJ databases">
        <title>Comparative genomic analyses of the sweetpotato soil rot pathogen, Streptomyces ipomoeae.</title>
        <authorList>
            <person name="Ruschel Soares N."/>
            <person name="Badger J.H."/>
            <person name="Huguet-Tapia J.C."/>
            <person name="Clark C.A."/>
            <person name="Pettis G.S."/>
        </authorList>
    </citation>
    <scope>NUCLEOTIDE SEQUENCE [LARGE SCALE GENOMIC DNA]</scope>
    <source>
        <strain evidence="7 8">88-35</strain>
    </source>
</reference>
<dbReference type="GO" id="GO:0003677">
    <property type="term" value="F:DNA binding"/>
    <property type="evidence" value="ECO:0007669"/>
    <property type="project" value="UniProtKB-KW"/>
</dbReference>
<evidence type="ECO:0000313" key="7">
    <source>
        <dbReference type="EMBL" id="TQE33324.1"/>
    </source>
</evidence>
<sequence length="211" mass="22089">MSEDTLDTTDLKAQYTAQVAADLERNSKEQERIGAEIAGLQEQLEALRRDQAVLMSMQAALGGPGAATAGETATASAKTAADSPAAAVPPQKTALPQPRSRKKSPVKKKTAADSAAAQTAKTPTLGELILEQLRQHTEPRSAAEVTATLAQSHPERQAKAKVVRMTVESLVAKGLVERAKQGRSVFYTAAAATPTADSTPSTEPTTENSAE</sequence>
<dbReference type="Proteomes" id="UP000318720">
    <property type="component" value="Unassembled WGS sequence"/>
</dbReference>
<dbReference type="EMBL" id="SPAZ01000156">
    <property type="protein sequence ID" value="TQE33324.1"/>
    <property type="molecule type" value="Genomic_DNA"/>
</dbReference>
<evidence type="ECO:0000256" key="1">
    <source>
        <dbReference type="ARBA" id="ARBA00011046"/>
    </source>
</evidence>
<evidence type="ECO:0000256" key="5">
    <source>
        <dbReference type="SAM" id="Coils"/>
    </source>
</evidence>
<accession>A0AAE8W4U9</accession>
<evidence type="ECO:0000256" key="6">
    <source>
        <dbReference type="SAM" id="MobiDB-lite"/>
    </source>
</evidence>
<feature type="region of interest" description="Disordered" evidence="6">
    <location>
        <begin position="62"/>
        <end position="123"/>
    </location>
</feature>
<keyword evidence="2" id="KW-0805">Transcription regulation</keyword>
<dbReference type="AlphaFoldDB" id="A0AAE8W4U9"/>
<feature type="coiled-coil region" evidence="5">
    <location>
        <begin position="30"/>
        <end position="57"/>
    </location>
</feature>
<dbReference type="Gene3D" id="1.10.10.10">
    <property type="entry name" value="Winged helix-like DNA-binding domain superfamily/Winged helix DNA-binding domain"/>
    <property type="match status" value="1"/>
</dbReference>